<dbReference type="Proteomes" id="UP001056778">
    <property type="component" value="Chromosome 6"/>
</dbReference>
<protein>
    <submittedName>
        <fullName evidence="1">Chaperonin</fullName>
    </submittedName>
</protein>
<comment type="caution">
    <text evidence="1">The sequence shown here is derived from an EMBL/GenBank/DDBJ whole genome shotgun (WGS) entry which is preliminary data.</text>
</comment>
<reference evidence="1" key="1">
    <citation type="submission" date="2022-04" db="EMBL/GenBank/DDBJ databases">
        <title>Chromosome-scale genome assembly of Holotrichia oblita Faldermann.</title>
        <authorList>
            <person name="Rongchong L."/>
        </authorList>
    </citation>
    <scope>NUCLEOTIDE SEQUENCE</scope>
    <source>
        <strain evidence="1">81SQS9</strain>
    </source>
</reference>
<gene>
    <name evidence="1" type="ORF">MML48_6g00014683</name>
</gene>
<sequence>MSILASPLSVAGTRTSGQPVRTQNVMAAATIANIVKSSLGPVGLDKMLVDDIGDVTITNDGATILRLLEVDHPAARVLVELAQLQDEEVGDGTTSVVIIAAELLKNADELVKQKIHPTSIISGYRLACKEACKYIQEHLTIPVDELGRECIINVAKTSMSSKIIAAYIVLNLFISDAELFSTMVVDAANAIKINDPRGNPLYPIKAVNILKAHGGSVRESALIQGYALNCTVASQAMPKRITNAKIACLDFSLQKVKMKLGVQVLIEDPEKLEAVRARELDITKERIQKILATGVNVILCTGGIDDLCLKYFVENGAMAVRRVTKVDLKRIAKATGASYLTSLTNMEGEESFDSSMVGEAAEVVQDRISDDELIMIKGPKARTAASIILRGPNDFYCDEMERSIHDALCVVKRVLESKSVVAGGGSVEAALSIYLENFATSLSSREQLAIAEFARSLLIIPKILAVNAAQDATDLVAKLRAYQNSSQTKVDHAHLKWVGLDLVDGTVRDNKKAGVLEPTISKIKSLKFATEAAITILRIDDMIKLDPEQKEGKGYKEAMDSGELYD</sequence>
<organism evidence="1 2">
    <name type="scientific">Holotrichia oblita</name>
    <name type="common">Chafer beetle</name>
    <dbReference type="NCBI Taxonomy" id="644536"/>
    <lineage>
        <taxon>Eukaryota</taxon>
        <taxon>Metazoa</taxon>
        <taxon>Ecdysozoa</taxon>
        <taxon>Arthropoda</taxon>
        <taxon>Hexapoda</taxon>
        <taxon>Insecta</taxon>
        <taxon>Pterygota</taxon>
        <taxon>Neoptera</taxon>
        <taxon>Endopterygota</taxon>
        <taxon>Coleoptera</taxon>
        <taxon>Polyphaga</taxon>
        <taxon>Scarabaeiformia</taxon>
        <taxon>Scarabaeidae</taxon>
        <taxon>Melolonthinae</taxon>
        <taxon>Holotrichia</taxon>
    </lineage>
</organism>
<evidence type="ECO:0000313" key="1">
    <source>
        <dbReference type="EMBL" id="KAI4459057.1"/>
    </source>
</evidence>
<proteinExistence type="predicted"/>
<evidence type="ECO:0000313" key="2">
    <source>
        <dbReference type="Proteomes" id="UP001056778"/>
    </source>
</evidence>
<dbReference type="EMBL" id="CM043020">
    <property type="protein sequence ID" value="KAI4459057.1"/>
    <property type="molecule type" value="Genomic_DNA"/>
</dbReference>
<name>A0ACB9SWV7_HOLOL</name>
<accession>A0ACB9SWV7</accession>
<keyword evidence="2" id="KW-1185">Reference proteome</keyword>